<reference evidence="1" key="1">
    <citation type="journal article" date="2022" name="Int. J. Mol. Sci.">
        <title>Draft Genome of Tanacetum Coccineum: Genomic Comparison of Closely Related Tanacetum-Family Plants.</title>
        <authorList>
            <person name="Yamashiro T."/>
            <person name="Shiraishi A."/>
            <person name="Nakayama K."/>
            <person name="Satake H."/>
        </authorList>
    </citation>
    <scope>NUCLEOTIDE SEQUENCE</scope>
</reference>
<accession>A0ABQ5BT62</accession>
<gene>
    <name evidence="1" type="ORF">Tco_0875025</name>
</gene>
<evidence type="ECO:0000313" key="1">
    <source>
        <dbReference type="EMBL" id="GJT16319.1"/>
    </source>
</evidence>
<proteinExistence type="predicted"/>
<reference evidence="1" key="2">
    <citation type="submission" date="2022-01" db="EMBL/GenBank/DDBJ databases">
        <authorList>
            <person name="Yamashiro T."/>
            <person name="Shiraishi A."/>
            <person name="Satake H."/>
            <person name="Nakayama K."/>
        </authorList>
    </citation>
    <scope>NUCLEOTIDE SEQUENCE</scope>
</reference>
<evidence type="ECO:0000313" key="2">
    <source>
        <dbReference type="Proteomes" id="UP001151760"/>
    </source>
</evidence>
<organism evidence="1 2">
    <name type="scientific">Tanacetum coccineum</name>
    <dbReference type="NCBI Taxonomy" id="301880"/>
    <lineage>
        <taxon>Eukaryota</taxon>
        <taxon>Viridiplantae</taxon>
        <taxon>Streptophyta</taxon>
        <taxon>Embryophyta</taxon>
        <taxon>Tracheophyta</taxon>
        <taxon>Spermatophyta</taxon>
        <taxon>Magnoliopsida</taxon>
        <taxon>eudicotyledons</taxon>
        <taxon>Gunneridae</taxon>
        <taxon>Pentapetalae</taxon>
        <taxon>asterids</taxon>
        <taxon>campanulids</taxon>
        <taxon>Asterales</taxon>
        <taxon>Asteraceae</taxon>
        <taxon>Asteroideae</taxon>
        <taxon>Anthemideae</taxon>
        <taxon>Anthemidinae</taxon>
        <taxon>Tanacetum</taxon>
    </lineage>
</organism>
<sequence length="160" mass="18907">MISRIYKVFGVVFMKKRRLRLKEHDEVVEGFHTSNDVQKDLKMLLHKYIFCWDNDLIINDKIKPSVRGLSIVITDLCCKNLVDKKVAADVDYGVALRRYKEQQVCHVDDRVLLEGRWLKLFKMQSWLLYATGYSFTRYQIVHGFGSQIEQDALFKEKLTD</sequence>
<protein>
    <submittedName>
        <fullName evidence="1">Uncharacterized protein</fullName>
    </submittedName>
</protein>
<dbReference type="Proteomes" id="UP001151760">
    <property type="component" value="Unassembled WGS sequence"/>
</dbReference>
<keyword evidence="2" id="KW-1185">Reference proteome</keyword>
<comment type="caution">
    <text evidence="1">The sequence shown here is derived from an EMBL/GenBank/DDBJ whole genome shotgun (WGS) entry which is preliminary data.</text>
</comment>
<dbReference type="EMBL" id="BQNB010013465">
    <property type="protein sequence ID" value="GJT16319.1"/>
    <property type="molecule type" value="Genomic_DNA"/>
</dbReference>
<name>A0ABQ5BT62_9ASTR</name>